<proteinExistence type="predicted"/>
<gene>
    <name evidence="1" type="ORF">ACFQ5J_04310</name>
</gene>
<evidence type="ECO:0000313" key="1">
    <source>
        <dbReference type="EMBL" id="MFD1484455.1"/>
    </source>
</evidence>
<comment type="caution">
    <text evidence="1">The sequence shown here is derived from an EMBL/GenBank/DDBJ whole genome shotgun (WGS) entry which is preliminary data.</text>
</comment>
<organism evidence="1 2">
    <name type="scientific">Lacticaseibacillus baoqingensis</name>
    <dbReference type="NCBI Taxonomy" id="2486013"/>
    <lineage>
        <taxon>Bacteria</taxon>
        <taxon>Bacillati</taxon>
        <taxon>Bacillota</taxon>
        <taxon>Bacilli</taxon>
        <taxon>Lactobacillales</taxon>
        <taxon>Lactobacillaceae</taxon>
        <taxon>Lacticaseibacillus</taxon>
    </lineage>
</organism>
<dbReference type="Proteomes" id="UP001597252">
    <property type="component" value="Unassembled WGS sequence"/>
</dbReference>
<protein>
    <submittedName>
        <fullName evidence="1">YvrJ family protein</fullName>
    </submittedName>
</protein>
<evidence type="ECO:0000313" key="2">
    <source>
        <dbReference type="Proteomes" id="UP001597252"/>
    </source>
</evidence>
<reference evidence="2" key="1">
    <citation type="journal article" date="2019" name="Int. J. Syst. Evol. Microbiol.">
        <title>The Global Catalogue of Microorganisms (GCM) 10K type strain sequencing project: providing services to taxonomists for standard genome sequencing and annotation.</title>
        <authorList>
            <consortium name="The Broad Institute Genomics Platform"/>
            <consortium name="The Broad Institute Genome Sequencing Center for Infectious Disease"/>
            <person name="Wu L."/>
            <person name="Ma J."/>
        </authorList>
    </citation>
    <scope>NUCLEOTIDE SEQUENCE [LARGE SCALE GENOMIC DNA]</scope>
    <source>
        <strain evidence="2">CCM 8903</strain>
    </source>
</reference>
<sequence length="53" mass="5778">MDTQFVSSLLDQAIGGVIAIILLTKIDKRLELMSADIQALTQAIKKEDPLNHG</sequence>
<name>A0ABW4E7N6_9LACO</name>
<accession>A0ABW4E7N6</accession>
<keyword evidence="2" id="KW-1185">Reference proteome</keyword>
<dbReference type="RefSeq" id="WP_225419478.1">
    <property type="nucleotide sequence ID" value="NZ_JBHTON010000009.1"/>
</dbReference>
<dbReference type="EMBL" id="JBHTON010000009">
    <property type="protein sequence ID" value="MFD1484455.1"/>
    <property type="molecule type" value="Genomic_DNA"/>
</dbReference>